<protein>
    <submittedName>
        <fullName evidence="1">Uncharacterized protein</fullName>
    </submittedName>
</protein>
<name>A0A162CLS0_9CRUS</name>
<sequence length="56" mass="6767">MLCCVCHMIIEKKNKNRLKRRKRKQKTNERTNILGVPFQILYRPLSGGRNIKKERK</sequence>
<organism evidence="1 2">
    <name type="scientific">Daphnia magna</name>
    <dbReference type="NCBI Taxonomy" id="35525"/>
    <lineage>
        <taxon>Eukaryota</taxon>
        <taxon>Metazoa</taxon>
        <taxon>Ecdysozoa</taxon>
        <taxon>Arthropoda</taxon>
        <taxon>Crustacea</taxon>
        <taxon>Branchiopoda</taxon>
        <taxon>Diplostraca</taxon>
        <taxon>Cladocera</taxon>
        <taxon>Anomopoda</taxon>
        <taxon>Daphniidae</taxon>
        <taxon>Daphnia</taxon>
    </lineage>
</organism>
<gene>
    <name evidence="1" type="ORF">APZ42_020358</name>
</gene>
<dbReference type="EMBL" id="LRGB01000973">
    <property type="protein sequence ID" value="KZS14316.1"/>
    <property type="molecule type" value="Genomic_DNA"/>
</dbReference>
<evidence type="ECO:0000313" key="1">
    <source>
        <dbReference type="EMBL" id="KZS14316.1"/>
    </source>
</evidence>
<comment type="caution">
    <text evidence="1">The sequence shown here is derived from an EMBL/GenBank/DDBJ whole genome shotgun (WGS) entry which is preliminary data.</text>
</comment>
<proteinExistence type="predicted"/>
<reference evidence="1 2" key="1">
    <citation type="submission" date="2016-03" db="EMBL/GenBank/DDBJ databases">
        <title>EvidentialGene: Evidence-directed Construction of Genes on Genomes.</title>
        <authorList>
            <person name="Gilbert D.G."/>
            <person name="Choi J.-H."/>
            <person name="Mockaitis K."/>
            <person name="Colbourne J."/>
            <person name="Pfrender M."/>
        </authorList>
    </citation>
    <scope>NUCLEOTIDE SEQUENCE [LARGE SCALE GENOMIC DNA]</scope>
    <source>
        <strain evidence="1 2">Xinb3</strain>
        <tissue evidence="1">Complete organism</tissue>
    </source>
</reference>
<dbReference type="AlphaFoldDB" id="A0A162CLS0"/>
<keyword evidence="2" id="KW-1185">Reference proteome</keyword>
<accession>A0A162CLS0</accession>
<evidence type="ECO:0000313" key="2">
    <source>
        <dbReference type="Proteomes" id="UP000076858"/>
    </source>
</evidence>
<dbReference type="Proteomes" id="UP000076858">
    <property type="component" value="Unassembled WGS sequence"/>
</dbReference>